<gene>
    <name evidence="2" type="ORF">G3R48_10020</name>
</gene>
<dbReference type="Pfam" id="PF11604">
    <property type="entry name" value="CusF_Ec"/>
    <property type="match status" value="1"/>
</dbReference>
<evidence type="ECO:0000313" key="2">
    <source>
        <dbReference type="EMBL" id="MBR9728308.1"/>
    </source>
</evidence>
<name>A0ABS5I2Q1_9GAMM</name>
<feature type="signal peptide" evidence="1">
    <location>
        <begin position="1"/>
        <end position="38"/>
    </location>
</feature>
<accession>A0ABS5I2Q1</accession>
<keyword evidence="1" id="KW-0732">Signal</keyword>
<protein>
    <submittedName>
        <fullName evidence="2">Copper-binding protein</fullName>
    </submittedName>
</protein>
<feature type="chain" id="PRO_5045876351" evidence="1">
    <location>
        <begin position="39"/>
        <end position="134"/>
    </location>
</feature>
<evidence type="ECO:0000256" key="1">
    <source>
        <dbReference type="SAM" id="SignalP"/>
    </source>
</evidence>
<organism evidence="2 3">
    <name type="scientific">Shewanella intestini</name>
    <dbReference type="NCBI Taxonomy" id="2017544"/>
    <lineage>
        <taxon>Bacteria</taxon>
        <taxon>Pseudomonadati</taxon>
        <taxon>Pseudomonadota</taxon>
        <taxon>Gammaproteobacteria</taxon>
        <taxon>Alteromonadales</taxon>
        <taxon>Shewanellaceae</taxon>
        <taxon>Shewanella</taxon>
    </lineage>
</organism>
<dbReference type="RefSeq" id="WP_153662915.1">
    <property type="nucleotide sequence ID" value="NZ_JAAIKR010000008.1"/>
</dbReference>
<comment type="caution">
    <text evidence="2">The sequence shown here is derived from an EMBL/GenBank/DDBJ whole genome shotgun (WGS) entry which is preliminary data.</text>
</comment>
<keyword evidence="3" id="KW-1185">Reference proteome</keyword>
<dbReference type="InterPro" id="IPR042230">
    <property type="entry name" value="CusF_sf"/>
</dbReference>
<sequence length="134" mass="14644">MNTRTHCVNHKRFSTYVTSIALVTSSALALMISSSSMAAEQQHMNMSNMNMTQPQTTVKHAKAHGVLVSIDAAHHSVVIKHQAIKKWQEPAMTMPFDVATSIDLNAFSVSNSIDFTITKDANNNVTIISMTPAN</sequence>
<dbReference type="Gene3D" id="2.40.50.320">
    <property type="entry name" value="Copper binding periplasmic protein CusF"/>
    <property type="match status" value="1"/>
</dbReference>
<dbReference type="EMBL" id="JAAIKR010000008">
    <property type="protein sequence ID" value="MBR9728308.1"/>
    <property type="molecule type" value="Genomic_DNA"/>
</dbReference>
<reference evidence="2 3" key="1">
    <citation type="submission" date="2020-02" db="EMBL/GenBank/DDBJ databases">
        <title>Shewanella WXL01 sp. nov., a marine bacterium isolated from green algae in Luhuitou Fringing Reef (Northern South China Sea).</title>
        <authorList>
            <person name="Wang X."/>
        </authorList>
    </citation>
    <scope>NUCLEOTIDE SEQUENCE [LARGE SCALE GENOMIC DNA]</scope>
    <source>
        <strain evidence="2 3">MCCC 1A01895</strain>
    </source>
</reference>
<proteinExistence type="predicted"/>
<evidence type="ECO:0000313" key="3">
    <source>
        <dbReference type="Proteomes" id="UP000811844"/>
    </source>
</evidence>
<dbReference type="Proteomes" id="UP000811844">
    <property type="component" value="Unassembled WGS sequence"/>
</dbReference>
<dbReference type="InterPro" id="IPR021647">
    <property type="entry name" value="CusF_Ec"/>
</dbReference>